<name>G8JRJ3_ERECY</name>
<dbReference type="GO" id="GO:0045046">
    <property type="term" value="P:protein import into peroxisome membrane"/>
    <property type="evidence" value="ECO:0007669"/>
    <property type="project" value="EnsemblFungi"/>
</dbReference>
<dbReference type="OMA" id="YEPMREM"/>
<dbReference type="STRING" id="931890.G8JRJ3"/>
<gene>
    <name evidence="2" type="ordered locus">Ecym_3269</name>
</gene>
<dbReference type="GO" id="GO:0032527">
    <property type="term" value="P:protein exit from endoplasmic reticulum"/>
    <property type="evidence" value="ECO:0007669"/>
    <property type="project" value="EnsemblFungi"/>
</dbReference>
<dbReference type="InParanoid" id="G8JRJ3"/>
<proteinExistence type="predicted"/>
<dbReference type="GO" id="GO:0005783">
    <property type="term" value="C:endoplasmic reticulum"/>
    <property type="evidence" value="ECO:0007669"/>
    <property type="project" value="EnsemblFungi"/>
</dbReference>
<dbReference type="GO" id="GO:0005778">
    <property type="term" value="C:peroxisomal membrane"/>
    <property type="evidence" value="ECO:0007669"/>
    <property type="project" value="EnsemblFungi"/>
</dbReference>
<keyword evidence="3" id="KW-1185">Reference proteome</keyword>
<reference evidence="3" key="1">
    <citation type="journal article" date="2012" name="G3 (Bethesda)">
        <title>Pichia sorbitophila, an interspecies yeast hybrid reveals early steps of genome resolution following polyploidization.</title>
        <authorList>
            <person name="Leh Louis V."/>
            <person name="Despons L."/>
            <person name="Friedrich A."/>
            <person name="Martin T."/>
            <person name="Durrens P."/>
            <person name="Casaregola S."/>
            <person name="Neuveglise C."/>
            <person name="Fairhead C."/>
            <person name="Marck C."/>
            <person name="Cruz J.A."/>
            <person name="Straub M.L."/>
            <person name="Kugler V."/>
            <person name="Sacerdot C."/>
            <person name="Uzunov Z."/>
            <person name="Thierry A."/>
            <person name="Weiss S."/>
            <person name="Bleykasten C."/>
            <person name="De Montigny J."/>
            <person name="Jacques N."/>
            <person name="Jung P."/>
            <person name="Lemaire M."/>
            <person name="Mallet S."/>
            <person name="Morel G."/>
            <person name="Richard G.F."/>
            <person name="Sarkar A."/>
            <person name="Savel G."/>
            <person name="Schacherer J."/>
            <person name="Seret M.L."/>
            <person name="Talla E."/>
            <person name="Samson G."/>
            <person name="Jubin C."/>
            <person name="Poulain J."/>
            <person name="Vacherie B."/>
            <person name="Barbe V."/>
            <person name="Pelletier E."/>
            <person name="Sherman D.J."/>
            <person name="Westhof E."/>
            <person name="Weissenbach J."/>
            <person name="Baret P.V."/>
            <person name="Wincker P."/>
            <person name="Gaillardin C."/>
            <person name="Dujon B."/>
            <person name="Souciet J.L."/>
        </authorList>
    </citation>
    <scope>NUCLEOTIDE SEQUENCE [LARGE SCALE GENOMIC DNA]</scope>
    <source>
        <strain evidence="3">CBS 270.75 / DBVPG 7215 / KCTC 17166 / NRRL Y-17582</strain>
    </source>
</reference>
<dbReference type="GO" id="GO:1990429">
    <property type="term" value="C:peroxisomal importomer complex"/>
    <property type="evidence" value="ECO:0007669"/>
    <property type="project" value="EnsemblFungi"/>
</dbReference>
<dbReference type="GO" id="GO:0050821">
    <property type="term" value="P:protein stabilization"/>
    <property type="evidence" value="ECO:0007669"/>
    <property type="project" value="EnsemblFungi"/>
</dbReference>
<sequence>MSSPADEYDDLDEYLEDPSKLDREEKSRTGSISSKDDSIKKPANDSAGARKEQNTDPEVAEMIEELQSQFQGLMTSEVEEADKEAVNSFKNLLGVLEKASVPHSPPEGQVNNDKKAEKPTSENKEDFKDIISNTLDRLKENSTNIDSKLEQEKKSQNSDEILSQLFSQLADGSDGLDGDNMDGAILNILNQMSSKEVMYQPMKEMQIEFVKWMEENSSKDEHKDKISTYNKQLDTVNKIIAVYEKADYSNEKYRNEITDLIDALEQLGDSPVNKGFNSGKSNQELNDFAKMLEVEGDENLGNIDKELENTCNTQ</sequence>
<dbReference type="Gene3D" id="1.20.120.900">
    <property type="entry name" value="Pex19, mPTS binding domain"/>
    <property type="match status" value="1"/>
</dbReference>
<feature type="region of interest" description="Disordered" evidence="1">
    <location>
        <begin position="1"/>
        <end position="61"/>
    </location>
</feature>
<dbReference type="InterPro" id="IPR006708">
    <property type="entry name" value="Pex19"/>
</dbReference>
<dbReference type="KEGG" id="erc:Ecym_3269"/>
<feature type="compositionally biased region" description="Acidic residues" evidence="1">
    <location>
        <begin position="1"/>
        <end position="16"/>
    </location>
</feature>
<dbReference type="PANTHER" id="PTHR12774">
    <property type="entry name" value="PEROXISOMAL BIOGENESIS FACTOR 19"/>
    <property type="match status" value="1"/>
</dbReference>
<dbReference type="PANTHER" id="PTHR12774:SF2">
    <property type="entry name" value="PEROXISOMAL BIOGENESIS FACTOR 19"/>
    <property type="match status" value="1"/>
</dbReference>
<dbReference type="HOGENOM" id="CLU_863835_0_0_1"/>
<dbReference type="FunCoup" id="G8JRJ3">
    <property type="interactions" value="276"/>
</dbReference>
<evidence type="ECO:0000313" key="2">
    <source>
        <dbReference type="EMBL" id="AET38762.1"/>
    </source>
</evidence>
<dbReference type="eggNOG" id="KOG3133">
    <property type="taxonomic scope" value="Eukaryota"/>
</dbReference>
<dbReference type="EMBL" id="CP002499">
    <property type="protein sequence ID" value="AET38762.1"/>
    <property type="molecule type" value="Genomic_DNA"/>
</dbReference>
<dbReference type="Proteomes" id="UP000006790">
    <property type="component" value="Chromosome 3"/>
</dbReference>
<dbReference type="RefSeq" id="XP_003645579.1">
    <property type="nucleotide sequence ID" value="XM_003645531.1"/>
</dbReference>
<dbReference type="GO" id="GO:0032581">
    <property type="term" value="P:ER-dependent peroxisome organization"/>
    <property type="evidence" value="ECO:0007669"/>
    <property type="project" value="EnsemblFungi"/>
</dbReference>
<feature type="region of interest" description="Disordered" evidence="1">
    <location>
        <begin position="97"/>
        <end position="127"/>
    </location>
</feature>
<protein>
    <recommendedName>
        <fullName evidence="4">Peroxin-19</fullName>
    </recommendedName>
</protein>
<dbReference type="GO" id="GO:0005829">
    <property type="term" value="C:cytosol"/>
    <property type="evidence" value="ECO:0007669"/>
    <property type="project" value="EnsemblFungi"/>
</dbReference>
<feature type="compositionally biased region" description="Basic and acidic residues" evidence="1">
    <location>
        <begin position="17"/>
        <end position="54"/>
    </location>
</feature>
<organism evidence="2 3">
    <name type="scientific">Eremothecium cymbalariae (strain CBS 270.75 / DBVPG 7215 / KCTC 17166 / NRRL Y-17582)</name>
    <name type="common">Yeast</name>
    <dbReference type="NCBI Taxonomy" id="931890"/>
    <lineage>
        <taxon>Eukaryota</taxon>
        <taxon>Fungi</taxon>
        <taxon>Dikarya</taxon>
        <taxon>Ascomycota</taxon>
        <taxon>Saccharomycotina</taxon>
        <taxon>Saccharomycetes</taxon>
        <taxon>Saccharomycetales</taxon>
        <taxon>Saccharomycetaceae</taxon>
        <taxon>Eremothecium</taxon>
    </lineage>
</organism>
<evidence type="ECO:0000256" key="1">
    <source>
        <dbReference type="SAM" id="MobiDB-lite"/>
    </source>
</evidence>
<dbReference type="Pfam" id="PF04614">
    <property type="entry name" value="Pex19"/>
    <property type="match status" value="1"/>
</dbReference>
<dbReference type="OrthoDB" id="21292at2759"/>
<evidence type="ECO:0000313" key="3">
    <source>
        <dbReference type="Proteomes" id="UP000006790"/>
    </source>
</evidence>
<dbReference type="AlphaFoldDB" id="G8JRJ3"/>
<dbReference type="GeneID" id="11468844"/>
<dbReference type="GO" id="GO:0045033">
    <property type="term" value="P:peroxisome inheritance"/>
    <property type="evidence" value="ECO:0007669"/>
    <property type="project" value="EnsemblFungi"/>
</dbReference>
<evidence type="ECO:0008006" key="4">
    <source>
        <dbReference type="Google" id="ProtNLM"/>
    </source>
</evidence>
<dbReference type="InterPro" id="IPR038322">
    <property type="entry name" value="Pex19_C_sf"/>
</dbReference>
<feature type="compositionally biased region" description="Basic and acidic residues" evidence="1">
    <location>
        <begin position="112"/>
        <end position="127"/>
    </location>
</feature>
<dbReference type="GO" id="GO:0033328">
    <property type="term" value="F:peroxisome membrane targeting sequence binding"/>
    <property type="evidence" value="ECO:0007669"/>
    <property type="project" value="EnsemblFungi"/>
</dbReference>
<accession>G8JRJ3</accession>